<keyword evidence="3 9" id="KW-0597">Phosphoprotein</keyword>
<comment type="PTM">
    <text evidence="9">Phosphorylated in response to DNA damage.</text>
</comment>
<keyword evidence="5 9" id="KW-0233">DNA recombination</keyword>
<evidence type="ECO:0000313" key="12">
    <source>
        <dbReference type="Proteomes" id="UP000265663"/>
    </source>
</evidence>
<dbReference type="GO" id="GO:0008270">
    <property type="term" value="F:zinc ion binding"/>
    <property type="evidence" value="ECO:0007669"/>
    <property type="project" value="InterPro"/>
</dbReference>
<evidence type="ECO:0000256" key="6">
    <source>
        <dbReference type="ARBA" id="ARBA00023204"/>
    </source>
</evidence>
<keyword evidence="7 9" id="KW-0539">Nucleus</keyword>
<name>A0A3M7M259_9PLEO</name>
<evidence type="ECO:0000256" key="3">
    <source>
        <dbReference type="ARBA" id="ARBA00022553"/>
    </source>
</evidence>
<dbReference type="GO" id="GO:0033557">
    <property type="term" value="C:Slx1-Slx4 complex"/>
    <property type="evidence" value="ECO:0007669"/>
    <property type="project" value="UniProtKB-UniRule"/>
</dbReference>
<dbReference type="GO" id="GO:0006281">
    <property type="term" value="P:DNA repair"/>
    <property type="evidence" value="ECO:0007669"/>
    <property type="project" value="UniProtKB-UniRule"/>
</dbReference>
<feature type="compositionally biased region" description="Low complexity" evidence="10">
    <location>
        <begin position="819"/>
        <end position="833"/>
    </location>
</feature>
<dbReference type="HAMAP" id="MF_03110">
    <property type="entry name" value="Endonuc_su_Slx4"/>
    <property type="match status" value="1"/>
</dbReference>
<evidence type="ECO:0000256" key="2">
    <source>
        <dbReference type="ARBA" id="ARBA00006661"/>
    </source>
</evidence>
<feature type="compositionally biased region" description="Basic residues" evidence="10">
    <location>
        <begin position="834"/>
        <end position="847"/>
    </location>
</feature>
<keyword evidence="11" id="KW-0255">Endonuclease</keyword>
<comment type="subunit">
    <text evidence="9">Forms a heterodimer with SLX1.</text>
</comment>
<dbReference type="GO" id="GO:0006310">
    <property type="term" value="P:DNA recombination"/>
    <property type="evidence" value="ECO:0007669"/>
    <property type="project" value="UniProtKB-UniRule"/>
</dbReference>
<keyword evidence="6 9" id="KW-0234">DNA repair</keyword>
<feature type="compositionally biased region" description="Low complexity" evidence="10">
    <location>
        <begin position="236"/>
        <end position="247"/>
    </location>
</feature>
<comment type="function">
    <text evidence="9">Regulatory subunit of the SLX1-SLX4 structure-specific endonuclease that resolves DNA secondary structures generated during DNA repair and recombination. Has endonuclease activity towards branched DNA substrates, introducing single-strand cuts in duplex DNA close to junctions with ss-DNA.</text>
</comment>
<feature type="compositionally biased region" description="Basic residues" evidence="10">
    <location>
        <begin position="767"/>
        <end position="776"/>
    </location>
</feature>
<evidence type="ECO:0000256" key="4">
    <source>
        <dbReference type="ARBA" id="ARBA00022763"/>
    </source>
</evidence>
<reference evidence="11 12" key="1">
    <citation type="journal article" date="2014" name="PLoS ONE">
        <title>De novo Genome Assembly of the Fungal Plant Pathogen Pyrenophora semeniperda.</title>
        <authorList>
            <person name="Soliai M.M."/>
            <person name="Meyer S.E."/>
            <person name="Udall J.A."/>
            <person name="Elzinga D.E."/>
            <person name="Hermansen R.A."/>
            <person name="Bodily P.M."/>
            <person name="Hart A.A."/>
            <person name="Coleman C.E."/>
        </authorList>
    </citation>
    <scope>NUCLEOTIDE SEQUENCE [LARGE SCALE GENOMIC DNA]</scope>
    <source>
        <strain evidence="11 12">CCB06</strain>
        <tissue evidence="11">Mycelium</tissue>
    </source>
</reference>
<dbReference type="InterPro" id="IPR027784">
    <property type="entry name" value="Slx4_ascomycetes"/>
</dbReference>
<feature type="region of interest" description="Disordered" evidence="10">
    <location>
        <begin position="646"/>
        <end position="785"/>
    </location>
</feature>
<protein>
    <recommendedName>
        <fullName evidence="8 9">Structure-specific endonuclease subunit SLX4</fullName>
    </recommendedName>
</protein>
<feature type="region of interest" description="Disordered" evidence="10">
    <location>
        <begin position="372"/>
        <end position="505"/>
    </location>
</feature>
<dbReference type="InterPro" id="IPR001138">
    <property type="entry name" value="Zn2Cys6_DnaBD"/>
</dbReference>
<evidence type="ECO:0000256" key="9">
    <source>
        <dbReference type="HAMAP-Rule" id="MF_03110"/>
    </source>
</evidence>
<feature type="compositionally biased region" description="Acidic residues" evidence="10">
    <location>
        <begin position="676"/>
        <end position="685"/>
    </location>
</feature>
<comment type="subcellular location">
    <subcellularLocation>
        <location evidence="1 9">Nucleus</location>
    </subcellularLocation>
</comment>
<dbReference type="EMBL" id="KE747816">
    <property type="protein sequence ID" value="RMZ68480.1"/>
    <property type="molecule type" value="Genomic_DNA"/>
</dbReference>
<feature type="compositionally biased region" description="Basic and acidic residues" evidence="10">
    <location>
        <begin position="665"/>
        <end position="674"/>
    </location>
</feature>
<feature type="compositionally biased region" description="Polar residues" evidence="10">
    <location>
        <begin position="376"/>
        <end position="387"/>
    </location>
</feature>
<feature type="compositionally biased region" description="Basic and acidic residues" evidence="10">
    <location>
        <begin position="108"/>
        <end position="121"/>
    </location>
</feature>
<feature type="region of interest" description="Disordered" evidence="10">
    <location>
        <begin position="89"/>
        <end position="352"/>
    </location>
</feature>
<evidence type="ECO:0000313" key="11">
    <source>
        <dbReference type="EMBL" id="RMZ68480.1"/>
    </source>
</evidence>
<dbReference type="GO" id="GO:0000981">
    <property type="term" value="F:DNA-binding transcription factor activity, RNA polymerase II-specific"/>
    <property type="evidence" value="ECO:0007669"/>
    <property type="project" value="InterPro"/>
</dbReference>
<dbReference type="GO" id="GO:0006260">
    <property type="term" value="P:DNA replication"/>
    <property type="evidence" value="ECO:0007669"/>
    <property type="project" value="InterPro"/>
</dbReference>
<dbReference type="CDD" id="cd00067">
    <property type="entry name" value="GAL4"/>
    <property type="match status" value="1"/>
</dbReference>
<feature type="compositionally biased region" description="Polar residues" evidence="10">
    <location>
        <begin position="441"/>
        <end position="459"/>
    </location>
</feature>
<feature type="compositionally biased region" description="Basic residues" evidence="10">
    <location>
        <begin position="197"/>
        <end position="209"/>
    </location>
</feature>
<dbReference type="Pfam" id="PF09494">
    <property type="entry name" value="Slx4"/>
    <property type="match status" value="1"/>
</dbReference>
<dbReference type="GO" id="GO:0017108">
    <property type="term" value="F:5'-flap endonuclease activity"/>
    <property type="evidence" value="ECO:0007669"/>
    <property type="project" value="InterPro"/>
</dbReference>
<dbReference type="InterPro" id="IPR053178">
    <property type="entry name" value="Osmoadaptation_assoc"/>
</dbReference>
<keyword evidence="4 9" id="KW-0227">DNA damage</keyword>
<keyword evidence="11" id="KW-0378">Hydrolase</keyword>
<accession>A0A3M7M259</accession>
<evidence type="ECO:0000256" key="8">
    <source>
        <dbReference type="ARBA" id="ARBA00029496"/>
    </source>
</evidence>
<dbReference type="PANTHER" id="PTHR38111:SF2">
    <property type="entry name" value="FINGER DOMAIN PROTEIN, PUTATIVE (AFU_ORTHOLOGUE AFUA_1G01560)-RELATED"/>
    <property type="match status" value="1"/>
</dbReference>
<evidence type="ECO:0000256" key="10">
    <source>
        <dbReference type="SAM" id="MobiDB-lite"/>
    </source>
</evidence>
<sequence length="1628" mass="178544">MARMAGHSYQIVVLSSSPPAASPHREAYTRRVAMSASPLPAFSPTASPTRATTGASRLNLRAAPIPEGAVRGFATVGSLIRSDHFTAIEPTEVPPLGDSLQVTAHTTTIEKPKRATRKKDTSTSATTTIADKPVKPTPKPRAPRKPKPKSDIEIPDSEDERRHAAQPTKSHFFTEDPEPQPEASVEAEAANSPKLTKSGKPRKPRAKKLKAGEGGDDQDSGDAPVDKPKRTRVTKPKAVGGVAKGGKQQNAPVVSAHFQAGTKRDEDSIGQATRAQTKDRNAPVEHASIWDVPDSPRPKKSAAVRKQLPSPVSQGLDLEEAVARRRDWTPPLDTAPLPTFTESAGKENEESAPGADVAFNTMLSNFAFAQPPVAPASTTLDNSTTGGMATKRRRVELLEIRSNQINSRESSPEKGKAPKKKPRTITDFVTDQYIVRDSEPDTNGTTGTLFEARTSTTKIPLNDTDVSPPLKKPPRKRNTSKPASDKVGLKAKPKRTSAKSAKPKLVAEKLLSPTSALSRLSKQDVLFGTSSQLVLDESPTMIRQIQSAIKESEQDGDSFTLPKPPRWPRLGRVQSKRGLWAASTRDDEGGMLEDMPDLYIPEHDRTQEIPLLMDIASDEPDGVADDPSSFIDIDDIPLELPSAILISSDLPTPPRNPSHASQMLERGKPDHPMTDAEFEDIDNFEQEPPPSNQNAGHNDSFVDIDDIEIPPSAQTQHSPAIMFSPPASTSVTDVGSPKKRGRASKPRAPKANVPISSAPALKPLSSKAKRKPRAKSKSPVTPLRSSGRFIDIDEILDSEDEHLEILSPTPPRTRKHLDSGPLPLLSLSPTRSPSKAKKPTTPKRKAKGPPIDPDVTPVHCIPNHLLAWEHIKPSVFSQLTTHIRSLPPTTDPAHPSWHEKILMYDPIMLEDLTRYINAHTSIRTYRRATQKQARAWNKLKKADGAPLVSVDKDGDGGEVLVVETELEGYMCDEERPKCGCCKKKDRPCTYSYGKASVFVVQDIKNLTKYGIERTVPVMHSISASGPRTTSSPHSPSDLRITTERHAENGQGFFQTLAPRAKCKSQMSKKKLNHQQRGLEAHLQHLQAASVVVSYFPTSPETTLISRYIGMLGSDPAGKQPLEILGIWTHSIPSRMGSNRMLDLAAEFLVNSYAAYRDGMHSKRKLATQSKAKALRELQLVVSGVQNEPTYDVVLATKMHFAAEVRALLCTLVEHEQQTNAHQALMGIDTMYHAIHAHGLTSLLKSGLVSNTDSSHFWDLIDNTYIDDVNEAMLSGRKSVFDNPFYLAATYPSRMQPPLQKASLAIMHVFIQCPRAVCFVRHAITHPTNPAALASAVSYLESLIAIPLPYHVATLMATVTSVPIPPDADMADIMPTTLEYNSVASMVLCTRYWTLQMVLCGLADTLHRHFSVETHISEIPPRERLRKIDTDAGLHFAQSLRWASGVTKDLPLVPLRLHTPLQMAIGPWYRTLRWPFPFSTNAAIAMDEDEVARAARMKDWMIQQCNKFHNKWGIAPVAEEPLLQALDAMAGEEIPSWLPVRVRFVSEEGEMVMQAEYENETEKRETWAGGDGESGELPGTCGWEGWCEDGGSRAGSGDKGKSVSVRFDNRGLNACLAPSWRDSGTREVM</sequence>
<feature type="region of interest" description="Disordered" evidence="10">
    <location>
        <begin position="805"/>
        <end position="855"/>
    </location>
</feature>
<feature type="compositionally biased region" description="Basic residues" evidence="10">
    <location>
        <begin position="737"/>
        <end position="748"/>
    </location>
</feature>
<feature type="compositionally biased region" description="Low complexity" evidence="10">
    <location>
        <begin position="122"/>
        <end position="131"/>
    </location>
</feature>
<gene>
    <name evidence="9" type="primary">SLX4</name>
    <name evidence="11" type="ORF">GMOD_00008186</name>
</gene>
<dbReference type="InterPro" id="IPR018574">
    <property type="entry name" value="Structure-sp_endonuc_su_Slx4"/>
</dbReference>
<comment type="similarity">
    <text evidence="2 9">Belongs to the SLX4 family.</text>
</comment>
<dbReference type="PANTHER" id="PTHR38111">
    <property type="entry name" value="ZN(2)-C6 FUNGAL-TYPE DOMAIN-CONTAINING PROTEIN-RELATED"/>
    <property type="match status" value="1"/>
</dbReference>
<dbReference type="OrthoDB" id="5126878at2759"/>
<evidence type="ECO:0000256" key="7">
    <source>
        <dbReference type="ARBA" id="ARBA00023242"/>
    </source>
</evidence>
<evidence type="ECO:0000256" key="5">
    <source>
        <dbReference type="ARBA" id="ARBA00023172"/>
    </source>
</evidence>
<evidence type="ECO:0000256" key="1">
    <source>
        <dbReference type="ARBA" id="ARBA00004123"/>
    </source>
</evidence>
<dbReference type="Proteomes" id="UP000265663">
    <property type="component" value="Unassembled WGS sequence"/>
</dbReference>
<organism evidence="11 12">
    <name type="scientific">Pyrenophora seminiperda CCB06</name>
    <dbReference type="NCBI Taxonomy" id="1302712"/>
    <lineage>
        <taxon>Eukaryota</taxon>
        <taxon>Fungi</taxon>
        <taxon>Dikarya</taxon>
        <taxon>Ascomycota</taxon>
        <taxon>Pezizomycotina</taxon>
        <taxon>Dothideomycetes</taxon>
        <taxon>Pleosporomycetidae</taxon>
        <taxon>Pleosporales</taxon>
        <taxon>Pleosporineae</taxon>
        <taxon>Pleosporaceae</taxon>
        <taxon>Pyrenophora</taxon>
    </lineage>
</organism>
<keyword evidence="11" id="KW-0540">Nuclease</keyword>
<keyword evidence="12" id="KW-1185">Reference proteome</keyword>
<proteinExistence type="inferred from homology"/>